<evidence type="ECO:0000256" key="5">
    <source>
        <dbReference type="ARBA" id="ARBA00017893"/>
    </source>
</evidence>
<evidence type="ECO:0000256" key="7">
    <source>
        <dbReference type="ARBA" id="ARBA00022723"/>
    </source>
</evidence>
<feature type="binding site" evidence="19">
    <location>
        <position position="680"/>
    </location>
    <ligand>
        <name>Zn(2+)</name>
        <dbReference type="ChEBI" id="CHEBI:29105"/>
    </ligand>
</feature>
<dbReference type="Gene3D" id="3.40.50.300">
    <property type="entry name" value="P-loop containing nucleotide triphosphate hydrolases"/>
    <property type="match status" value="2"/>
</dbReference>
<dbReference type="InterPro" id="IPR004584">
    <property type="entry name" value="Rad50_eukaryotes"/>
</dbReference>
<feature type="coiled-coil region" evidence="20">
    <location>
        <begin position="494"/>
        <end position="555"/>
    </location>
</feature>
<dbReference type="SUPFAM" id="SSF52540">
    <property type="entry name" value="P-loop containing nucleoside triphosphate hydrolases"/>
    <property type="match status" value="2"/>
</dbReference>
<feature type="coiled-coil region" evidence="20">
    <location>
        <begin position="207"/>
        <end position="255"/>
    </location>
</feature>
<evidence type="ECO:0000256" key="17">
    <source>
        <dbReference type="ARBA" id="ARBA00023254"/>
    </source>
</evidence>
<keyword evidence="11 19" id="KW-0862">Zinc</keyword>
<protein>
    <recommendedName>
        <fullName evidence="5">DNA repair protein RAD50</fullName>
    </recommendedName>
</protein>
<feature type="coiled-coil region" evidence="20">
    <location>
        <begin position="966"/>
        <end position="1021"/>
    </location>
</feature>
<comment type="subcellular location">
    <subcellularLocation>
        <location evidence="3">Chromosome</location>
    </subcellularLocation>
    <subcellularLocation>
        <location evidence="2">Nucleus</location>
    </subcellularLocation>
</comment>
<keyword evidence="7 19" id="KW-0479">Metal-binding</keyword>
<proteinExistence type="inferred from homology"/>
<comment type="similarity">
    <text evidence="4">Belongs to the SMC family. RAD50 subfamily.</text>
</comment>
<evidence type="ECO:0000256" key="1">
    <source>
        <dbReference type="ARBA" id="ARBA00001947"/>
    </source>
</evidence>
<dbReference type="GO" id="GO:0030870">
    <property type="term" value="C:Mre11 complex"/>
    <property type="evidence" value="ECO:0007669"/>
    <property type="project" value="InterPro"/>
</dbReference>
<dbReference type="InterPro" id="IPR027417">
    <property type="entry name" value="P-loop_NTPase"/>
</dbReference>
<dbReference type="GO" id="GO:0003691">
    <property type="term" value="F:double-stranded telomeric DNA binding"/>
    <property type="evidence" value="ECO:0007669"/>
    <property type="project" value="TreeGrafter"/>
</dbReference>
<keyword evidence="23" id="KW-1185">Reference proteome</keyword>
<dbReference type="GO" id="GO:0000794">
    <property type="term" value="C:condensed nuclear chromosome"/>
    <property type="evidence" value="ECO:0007669"/>
    <property type="project" value="TreeGrafter"/>
</dbReference>
<keyword evidence="15" id="KW-0234">DNA repair</keyword>
<evidence type="ECO:0000256" key="11">
    <source>
        <dbReference type="ARBA" id="ARBA00022833"/>
    </source>
</evidence>
<dbReference type="PROSITE" id="PS51131">
    <property type="entry name" value="ZN_HOOK"/>
    <property type="match status" value="1"/>
</dbReference>
<comment type="catalytic activity">
    <reaction evidence="18">
        <text>ATP + H2O = ADP + phosphate + H(+)</text>
        <dbReference type="Rhea" id="RHEA:13065"/>
        <dbReference type="ChEBI" id="CHEBI:15377"/>
        <dbReference type="ChEBI" id="CHEBI:15378"/>
        <dbReference type="ChEBI" id="CHEBI:30616"/>
        <dbReference type="ChEBI" id="CHEBI:43474"/>
        <dbReference type="ChEBI" id="CHEBI:456216"/>
    </reaction>
</comment>
<evidence type="ECO:0000256" key="6">
    <source>
        <dbReference type="ARBA" id="ARBA00022454"/>
    </source>
</evidence>
<dbReference type="NCBIfam" id="TIGR00606">
    <property type="entry name" value="rad50"/>
    <property type="match status" value="1"/>
</dbReference>
<evidence type="ECO:0000256" key="10">
    <source>
        <dbReference type="ARBA" id="ARBA00022801"/>
    </source>
</evidence>
<evidence type="ECO:0000256" key="15">
    <source>
        <dbReference type="ARBA" id="ARBA00023204"/>
    </source>
</evidence>
<dbReference type="GO" id="GO:0046872">
    <property type="term" value="F:metal ion binding"/>
    <property type="evidence" value="ECO:0007669"/>
    <property type="project" value="UniProtKB-UniRule"/>
</dbReference>
<organism evidence="22 23">
    <name type="scientific">Callosobruchus maculatus</name>
    <name type="common">Southern cowpea weevil</name>
    <name type="synonym">Pulse bruchid</name>
    <dbReference type="NCBI Taxonomy" id="64391"/>
    <lineage>
        <taxon>Eukaryota</taxon>
        <taxon>Metazoa</taxon>
        <taxon>Ecdysozoa</taxon>
        <taxon>Arthropoda</taxon>
        <taxon>Hexapoda</taxon>
        <taxon>Insecta</taxon>
        <taxon>Pterygota</taxon>
        <taxon>Neoptera</taxon>
        <taxon>Endopterygota</taxon>
        <taxon>Coleoptera</taxon>
        <taxon>Polyphaga</taxon>
        <taxon>Cucujiformia</taxon>
        <taxon>Chrysomeloidea</taxon>
        <taxon>Chrysomelidae</taxon>
        <taxon>Bruchinae</taxon>
        <taxon>Bruchini</taxon>
        <taxon>Callosobruchus</taxon>
    </lineage>
</organism>
<evidence type="ECO:0000256" key="2">
    <source>
        <dbReference type="ARBA" id="ARBA00004123"/>
    </source>
</evidence>
<evidence type="ECO:0000259" key="21">
    <source>
        <dbReference type="PROSITE" id="PS51131"/>
    </source>
</evidence>
<evidence type="ECO:0000256" key="14">
    <source>
        <dbReference type="ARBA" id="ARBA00023054"/>
    </source>
</evidence>
<evidence type="ECO:0000256" key="20">
    <source>
        <dbReference type="SAM" id="Coils"/>
    </source>
</evidence>
<dbReference type="InterPro" id="IPR038729">
    <property type="entry name" value="Rad50/SbcC_AAA"/>
</dbReference>
<evidence type="ECO:0000256" key="18">
    <source>
        <dbReference type="ARBA" id="ARBA00049360"/>
    </source>
</evidence>
<dbReference type="GO" id="GO:0007004">
    <property type="term" value="P:telomere maintenance via telomerase"/>
    <property type="evidence" value="ECO:0007669"/>
    <property type="project" value="TreeGrafter"/>
</dbReference>
<dbReference type="EMBL" id="CAACVG010009362">
    <property type="protein sequence ID" value="VEN53014.1"/>
    <property type="molecule type" value="Genomic_DNA"/>
</dbReference>
<evidence type="ECO:0000256" key="12">
    <source>
        <dbReference type="ARBA" id="ARBA00022840"/>
    </source>
</evidence>
<evidence type="ECO:0000256" key="13">
    <source>
        <dbReference type="ARBA" id="ARBA00022842"/>
    </source>
</evidence>
<evidence type="ECO:0000256" key="4">
    <source>
        <dbReference type="ARBA" id="ARBA00009439"/>
    </source>
</evidence>
<feature type="coiled-coil region" evidence="20">
    <location>
        <begin position="309"/>
        <end position="467"/>
    </location>
</feature>
<keyword evidence="13" id="KW-0460">Magnesium</keyword>
<dbReference type="GO" id="GO:0005524">
    <property type="term" value="F:ATP binding"/>
    <property type="evidence" value="ECO:0007669"/>
    <property type="project" value="UniProtKB-KW"/>
</dbReference>
<evidence type="ECO:0000256" key="19">
    <source>
        <dbReference type="PROSITE-ProRule" id="PRU00471"/>
    </source>
</evidence>
<comment type="cofactor">
    <cofactor evidence="1">
        <name>Zn(2+)</name>
        <dbReference type="ChEBI" id="CHEBI:29105"/>
    </cofactor>
</comment>
<keyword evidence="14 20" id="KW-0175">Coiled coil</keyword>
<evidence type="ECO:0000256" key="8">
    <source>
        <dbReference type="ARBA" id="ARBA00022741"/>
    </source>
</evidence>
<dbReference type="GO" id="GO:0051880">
    <property type="term" value="F:G-quadruplex DNA binding"/>
    <property type="evidence" value="ECO:0007669"/>
    <property type="project" value="TreeGrafter"/>
</dbReference>
<keyword evidence="12" id="KW-0067">ATP-binding</keyword>
<keyword evidence="10" id="KW-0378">Hydrolase</keyword>
<dbReference type="FunFam" id="3.40.50.300:FF:000593">
    <property type="entry name" value="DNA repair protein RAD50"/>
    <property type="match status" value="1"/>
</dbReference>
<keyword evidence="8" id="KW-0547">Nucleotide-binding</keyword>
<keyword evidence="16" id="KW-0539">Nucleus</keyword>
<name>A0A653D0X8_CALMS</name>
<dbReference type="PANTHER" id="PTHR18867">
    <property type="entry name" value="RAD50"/>
    <property type="match status" value="1"/>
</dbReference>
<feature type="coiled-coil region" evidence="20">
    <location>
        <begin position="712"/>
        <end position="925"/>
    </location>
</feature>
<sequence length="1304" mass="151561">MSHLSTLSICGVRLFSPEENQKVTFSAPVTLFLGQNGCGKTTIIECIRYALTGDIPAGTGSGQGFLNDPDMTHVSVTKGNVKLKYTDNLGNVITISRFMQVMKKPDGKMQFKSMDVNIRKHEANGETQDISGRCVDADNFCCNSLSVSKSILNNVLFCHQENSFWPLDEPKKLKEKFDEIFEAVKYNKYIEYVRKDIKARQTETKLIREKVDNKRRIKDEAEKCRAKYEERKVKLSELQDKIREKNDNIKPLEDRRVEICDLEESIGSLQRSLVSKQAERKGLQDQQETLLKQISFVFEGTDEELQNRIKSFEQIQQTEEIQIKQLEQKNKEIIAENNTVSVAIQKIQMKIGELKEEQKQHKNKQKEVKSLVERLRNKLDINTSTSWDHTEAVADELESAIQKQEKEYEKLTKEQEKEEKDLQTRIDTAREKFVSVKQIIESKKGLIKEYGEKARNIREQLDELGSSDSQLKMVGDKIEKLQSTLSTLKNSFSEKDKNKEIDELKEAIDTKEQYLDKLEREYRILQQNYVVEQNLERENAAVTEKEMEINKIKSKHASNFQLLFGDDIPESNYKRSITRIQNEEDAKCKKLTIRIGKLEKSVSSLETKLKMRKETLKSNKEELTTYKKKIEQVCKGKPFDETVKESYTSKETLQKQKGQYSSAKIMYEAFIEKLKRDACCPICKTNFTEKPDYKEDIIKSMAGKIVSLPQKLIENEKKLKEAEEAYNNLQRLKPVSEEIETLSHSKIPQLEEEIQNLEEEFNDTQMELASDKAQLELPQRKVEVCKSVISDATLLDKYIDDVRTSKTNIDQLKSEIVRVPSERSRQETEAEIDVGKADLSNLRHKYDSSKKMLDQHRERCQTLNDQIQSETRKQLNIQKLLQERPMLETQLKEFDEKLSTLRNEIEELEDEVREHNKQLTAAIEDRQAAVKTNNKLRNDESAKINANKALLGDIKRLYSAIELYVKNNTESEIDRTVEDLAKLKMKEKDLEDQKNKIIDSISTKKQNLAKKESEYRDLNDNVILRERKESEKKLIGEISDLEKNIAGFNYRSLRREKMQIDEKLELAHREINTLIGQKDEIEEQINELQKELKQPEKRDAFSNYLKQLHELKIEEAIIDDMATYINVLEKCVLKFHEDRMVHINRIIRELWREIYKGNDIDYIEIQTSEDMKGGGPNRRRTYNYKVVQVKNSIELEMRGRCSAGQKVLACLIIRIALAETFSNHCGILALDEPTTNLDKDNIISLSIGLANLVQEREAAKNFQLLVITHDEEFLAVLTRTLATEGYWEVKRNHSGFSTVERKVL</sequence>
<gene>
    <name evidence="22" type="ORF">CALMAC_LOCUS12960</name>
</gene>
<keyword evidence="9" id="KW-0227">DNA damage</keyword>
<dbReference type="InterPro" id="IPR013134">
    <property type="entry name" value="Zn_hook_RAD50"/>
</dbReference>
<dbReference type="Pfam" id="PF13476">
    <property type="entry name" value="AAA_23"/>
    <property type="match status" value="1"/>
</dbReference>
<dbReference type="GO" id="GO:0070192">
    <property type="term" value="P:chromosome organization involved in meiotic cell cycle"/>
    <property type="evidence" value="ECO:0007669"/>
    <property type="project" value="TreeGrafter"/>
</dbReference>
<accession>A0A653D0X8</accession>
<dbReference type="PANTHER" id="PTHR18867:SF12">
    <property type="entry name" value="DNA REPAIR PROTEIN RAD50"/>
    <property type="match status" value="1"/>
</dbReference>
<dbReference type="Proteomes" id="UP000410492">
    <property type="component" value="Unassembled WGS sequence"/>
</dbReference>
<dbReference type="GO" id="GO:0000722">
    <property type="term" value="P:telomere maintenance via recombination"/>
    <property type="evidence" value="ECO:0007669"/>
    <property type="project" value="UniProtKB-ARBA"/>
</dbReference>
<evidence type="ECO:0000313" key="22">
    <source>
        <dbReference type="EMBL" id="VEN53014.1"/>
    </source>
</evidence>
<evidence type="ECO:0000256" key="3">
    <source>
        <dbReference type="ARBA" id="ARBA00004286"/>
    </source>
</evidence>
<feature type="domain" description="Zinc-hook" evidence="21">
    <location>
        <begin position="636"/>
        <end position="734"/>
    </location>
</feature>
<dbReference type="GO" id="GO:0016887">
    <property type="term" value="F:ATP hydrolysis activity"/>
    <property type="evidence" value="ECO:0007669"/>
    <property type="project" value="InterPro"/>
</dbReference>
<evidence type="ECO:0000256" key="9">
    <source>
        <dbReference type="ARBA" id="ARBA00022763"/>
    </source>
</evidence>
<feature type="coiled-coil region" evidence="20">
    <location>
        <begin position="1050"/>
        <end position="1098"/>
    </location>
</feature>
<dbReference type="Gene3D" id="1.10.287.1490">
    <property type="match status" value="1"/>
</dbReference>
<feature type="binding site" evidence="19">
    <location>
        <position position="683"/>
    </location>
    <ligand>
        <name>Zn(2+)</name>
        <dbReference type="ChEBI" id="CHEBI:29105"/>
    </ligand>
</feature>
<dbReference type="GO" id="GO:0006302">
    <property type="term" value="P:double-strand break repair"/>
    <property type="evidence" value="ECO:0007669"/>
    <property type="project" value="InterPro"/>
</dbReference>
<reference evidence="22 23" key="1">
    <citation type="submission" date="2019-01" db="EMBL/GenBank/DDBJ databases">
        <authorList>
            <person name="Sayadi A."/>
        </authorList>
    </citation>
    <scope>NUCLEOTIDE SEQUENCE [LARGE SCALE GENOMIC DNA]</scope>
</reference>
<evidence type="ECO:0000313" key="23">
    <source>
        <dbReference type="Proteomes" id="UP000410492"/>
    </source>
</evidence>
<dbReference type="GO" id="GO:0043047">
    <property type="term" value="F:single-stranded telomeric DNA binding"/>
    <property type="evidence" value="ECO:0007669"/>
    <property type="project" value="TreeGrafter"/>
</dbReference>
<evidence type="ECO:0000256" key="16">
    <source>
        <dbReference type="ARBA" id="ARBA00023242"/>
    </source>
</evidence>
<keyword evidence="17" id="KW-0469">Meiosis</keyword>
<keyword evidence="6" id="KW-0158">Chromosome</keyword>